<dbReference type="Proteomes" id="UP001140206">
    <property type="component" value="Chromosome 5"/>
</dbReference>
<comment type="function">
    <text evidence="1 5">Hydrolyzes acetyl esters in homogalacturonan regions of pectin. In type I primary cell wall, galacturonic acid residues of pectin can be acetylated at the O-2 and O-3 positions. Decreasing the degree of acetylation of pectin gels in vitro alters their physical properties.</text>
</comment>
<comment type="subcellular location">
    <subcellularLocation>
        <location evidence="2 5">Secreted</location>
        <location evidence="2 5">Cell wall</location>
    </subcellularLocation>
</comment>
<sequence length="409" mass="44907">MGHFFRACAQVQVKMHTKGQLEWRIRSIVCVLGLLILVSVDGADVPMTILSSAVAIGAVCLDGSAPAYHFSPGSGSGVNNWLVHMEGGGWCRNTQECLARRDTYRGSSKHMPPLSFSGILGNQQSSNPDFYNWNRIKIRYCDGSSFTGDVDTVDPNTNLHYRGNRIWLAIIQDLLAKGMNKAQNALLSGCSAGGLASILHCDKFRSLLPATAKVKCLSDAGYFIDAKDVSGGQYIRSFYQDVITTHGSAKNLPSSCTSRLPSGLCFFPQYVVPQMRTPLFILNAAYDSWQIRNILAPNNADPEKTWSECKLAIKKCTSAQLNTVQDFRSEFLNAIPRMGSTSSTGMFIDSCNAHCQSGSVDTWFSADSNSIRKTPIGKAVGDWYYDREVVQLIDCPYPCNPTCKIVKDD</sequence>
<keyword evidence="5" id="KW-0964">Secreted</keyword>
<protein>
    <recommendedName>
        <fullName evidence="5">Pectin acetylesterase</fullName>
        <ecNumber evidence="5">3.1.1.-</ecNumber>
    </recommendedName>
</protein>
<evidence type="ECO:0000256" key="4">
    <source>
        <dbReference type="ARBA" id="ARBA00022512"/>
    </source>
</evidence>
<name>A0AAV8BT28_9POAL</name>
<organism evidence="6 7">
    <name type="scientific">Rhynchospora pubera</name>
    <dbReference type="NCBI Taxonomy" id="906938"/>
    <lineage>
        <taxon>Eukaryota</taxon>
        <taxon>Viridiplantae</taxon>
        <taxon>Streptophyta</taxon>
        <taxon>Embryophyta</taxon>
        <taxon>Tracheophyta</taxon>
        <taxon>Spermatophyta</taxon>
        <taxon>Magnoliopsida</taxon>
        <taxon>Liliopsida</taxon>
        <taxon>Poales</taxon>
        <taxon>Cyperaceae</taxon>
        <taxon>Cyperoideae</taxon>
        <taxon>Rhynchosporeae</taxon>
        <taxon>Rhynchospora</taxon>
    </lineage>
</organism>
<dbReference type="AlphaFoldDB" id="A0AAV8BT28"/>
<keyword evidence="5" id="KW-0961">Cell wall biogenesis/degradation</keyword>
<dbReference type="InterPro" id="IPR004963">
    <property type="entry name" value="PAE/NOTUM"/>
</dbReference>
<dbReference type="EC" id="3.1.1.-" evidence="5"/>
<keyword evidence="5" id="KW-0378">Hydrolase</keyword>
<gene>
    <name evidence="6" type="ORF">LUZ62_080743</name>
</gene>
<evidence type="ECO:0000313" key="6">
    <source>
        <dbReference type="EMBL" id="KAJ4746338.1"/>
    </source>
</evidence>
<dbReference type="GO" id="GO:0016787">
    <property type="term" value="F:hydrolase activity"/>
    <property type="evidence" value="ECO:0007669"/>
    <property type="project" value="UniProtKB-KW"/>
</dbReference>
<evidence type="ECO:0000313" key="7">
    <source>
        <dbReference type="Proteomes" id="UP001140206"/>
    </source>
</evidence>
<comment type="similarity">
    <text evidence="3 5">Belongs to the pectinacetylesterase family.</text>
</comment>
<dbReference type="Pfam" id="PF03283">
    <property type="entry name" value="PAE"/>
    <property type="match status" value="1"/>
</dbReference>
<keyword evidence="4 5" id="KW-0134">Cell wall</keyword>
<comment type="caution">
    <text evidence="6">The sequence shown here is derived from an EMBL/GenBank/DDBJ whole genome shotgun (WGS) entry which is preliminary data.</text>
</comment>
<proteinExistence type="inferred from homology"/>
<accession>A0AAV8BT28</accession>
<keyword evidence="7" id="KW-1185">Reference proteome</keyword>
<dbReference type="GO" id="GO:0071555">
    <property type="term" value="P:cell wall organization"/>
    <property type="evidence" value="ECO:0007669"/>
    <property type="project" value="UniProtKB-KW"/>
</dbReference>
<dbReference type="PANTHER" id="PTHR21562:SF67">
    <property type="entry name" value="PECTIN ACETYLESTERASE"/>
    <property type="match status" value="1"/>
</dbReference>
<dbReference type="PANTHER" id="PTHR21562">
    <property type="entry name" value="NOTUM-RELATED"/>
    <property type="match status" value="1"/>
</dbReference>
<reference evidence="6" key="1">
    <citation type="submission" date="2022-08" db="EMBL/GenBank/DDBJ databases">
        <authorList>
            <person name="Marques A."/>
        </authorList>
    </citation>
    <scope>NUCLEOTIDE SEQUENCE</scope>
    <source>
        <strain evidence="6">RhyPub2mFocal</strain>
        <tissue evidence="6">Leaves</tissue>
    </source>
</reference>
<evidence type="ECO:0000256" key="1">
    <source>
        <dbReference type="ARBA" id="ARBA00003534"/>
    </source>
</evidence>
<dbReference type="EMBL" id="JAMFTS010000005">
    <property type="protein sequence ID" value="KAJ4746338.1"/>
    <property type="molecule type" value="Genomic_DNA"/>
</dbReference>
<evidence type="ECO:0000256" key="3">
    <source>
        <dbReference type="ARBA" id="ARBA00005784"/>
    </source>
</evidence>
<evidence type="ECO:0000256" key="2">
    <source>
        <dbReference type="ARBA" id="ARBA00004191"/>
    </source>
</evidence>
<evidence type="ECO:0000256" key="5">
    <source>
        <dbReference type="RuleBase" id="RU363114"/>
    </source>
</evidence>